<comment type="caution">
    <text evidence="3">The sequence shown here is derived from an EMBL/GenBank/DDBJ whole genome shotgun (WGS) entry which is preliminary data.</text>
</comment>
<keyword evidence="4" id="KW-1185">Reference proteome</keyword>
<dbReference type="SUPFAM" id="SSF143011">
    <property type="entry name" value="RelE-like"/>
    <property type="match status" value="1"/>
</dbReference>
<dbReference type="STRING" id="1548018.LS64_04105"/>
<gene>
    <name evidence="2" type="ORF">DCO61_07255</name>
    <name evidence="3" type="ORF">LS64_001935</name>
</gene>
<accession>A0A347VN72</accession>
<dbReference type="RefSeq" id="WP_034570993.1">
    <property type="nucleotide sequence ID" value="NZ_JRMP02000002.1"/>
</dbReference>
<evidence type="ECO:0000313" key="2">
    <source>
        <dbReference type="EMBL" id="MWV69800.1"/>
    </source>
</evidence>
<reference evidence="3" key="3">
    <citation type="submission" date="2018-04" db="EMBL/GenBank/DDBJ databases">
        <authorList>
            <person name="Sheh A."/>
            <person name="Shen Z."/>
            <person name="Mannion A.J."/>
            <person name="Fox J.G."/>
        </authorList>
    </citation>
    <scope>NUCLEOTIDE SEQUENCE</scope>
    <source>
        <strain evidence="3">MIT 97-6194</strain>
    </source>
</reference>
<dbReference type="PANTHER" id="PTHR35601:SF1">
    <property type="entry name" value="TOXIN RELE"/>
    <property type="match status" value="1"/>
</dbReference>
<dbReference type="PANTHER" id="PTHR35601">
    <property type="entry name" value="TOXIN RELE"/>
    <property type="match status" value="1"/>
</dbReference>
<comment type="similarity">
    <text evidence="1">Belongs to the RelE toxin family.</text>
</comment>
<dbReference type="OrthoDB" id="9797723at2"/>
<evidence type="ECO:0000313" key="5">
    <source>
        <dbReference type="Proteomes" id="UP000477070"/>
    </source>
</evidence>
<dbReference type="EMBL" id="QBIU01000001">
    <property type="protein sequence ID" value="MWV69800.1"/>
    <property type="molecule type" value="Genomic_DNA"/>
</dbReference>
<name>A0A347VN72_9HELI</name>
<dbReference type="Proteomes" id="UP000477070">
    <property type="component" value="Unassembled WGS sequence"/>
</dbReference>
<proteinExistence type="inferred from homology"/>
<sequence length="85" mass="9909">MKYTLQIDENELDFVASLNQKDQDLIHAKLDLLECGNFLGDKALKGKHKGKFRKRAGNYRIIYTRQDSLLIVVVININNRKDVYK</sequence>
<dbReference type="AlphaFoldDB" id="A0A347VN72"/>
<dbReference type="EMBL" id="JRMP02000002">
    <property type="protein sequence ID" value="TLD95637.1"/>
    <property type="molecule type" value="Genomic_DNA"/>
</dbReference>
<reference evidence="2 5" key="4">
    <citation type="submission" date="2019-12" db="EMBL/GenBank/DDBJ databases">
        <title>Multi-Generational Helicobacter saguini Isolates.</title>
        <authorList>
            <person name="Mannion A."/>
            <person name="Shen Z."/>
            <person name="Fox J.G."/>
        </authorList>
    </citation>
    <scope>NUCLEOTIDE SEQUENCE [LARGE SCALE GENOMIC DNA]</scope>
    <source>
        <strain evidence="2">16-048</strain>
        <strain evidence="5">16-048 (F4)</strain>
    </source>
</reference>
<dbReference type="Proteomes" id="UP000029714">
    <property type="component" value="Unassembled WGS sequence"/>
</dbReference>
<dbReference type="Gene3D" id="3.30.2310.20">
    <property type="entry name" value="RelE-like"/>
    <property type="match status" value="1"/>
</dbReference>
<dbReference type="InterPro" id="IPR035093">
    <property type="entry name" value="RelE/ParE_toxin_dom_sf"/>
</dbReference>
<evidence type="ECO:0000313" key="3">
    <source>
        <dbReference type="EMBL" id="TLD95637.1"/>
    </source>
</evidence>
<protein>
    <submittedName>
        <fullName evidence="3">Type II toxin-antitoxin system RelE/ParE family toxin</fullName>
    </submittedName>
</protein>
<evidence type="ECO:0000256" key="1">
    <source>
        <dbReference type="ARBA" id="ARBA00006226"/>
    </source>
</evidence>
<organism evidence="3 4">
    <name type="scientific">Helicobacter saguini</name>
    <dbReference type="NCBI Taxonomy" id="1548018"/>
    <lineage>
        <taxon>Bacteria</taxon>
        <taxon>Pseudomonadati</taxon>
        <taxon>Campylobacterota</taxon>
        <taxon>Epsilonproteobacteria</taxon>
        <taxon>Campylobacterales</taxon>
        <taxon>Helicobacteraceae</taxon>
        <taxon>Helicobacter</taxon>
    </lineage>
</organism>
<evidence type="ECO:0000313" key="4">
    <source>
        <dbReference type="Proteomes" id="UP000029714"/>
    </source>
</evidence>
<reference evidence="3 4" key="2">
    <citation type="journal article" date="2016" name="Infect. Immun.">
        <title>Helicobacter saguini, a Novel Helicobacter Isolated from Cotton-Top Tamarins with Ulcerative Colitis, Has Proinflammatory Properties and Induces Typhlocolitis and Dysplasia in Gnotobiotic IL-10-/- Mice.</title>
        <authorList>
            <person name="Shen Z."/>
            <person name="Mannion A."/>
            <person name="Whary M.T."/>
            <person name="Muthupalani S."/>
            <person name="Sheh A."/>
            <person name="Feng Y."/>
            <person name="Gong G."/>
            <person name="Vandamme P."/>
            <person name="Holcombe H.R."/>
            <person name="Paster B.J."/>
            <person name="Fox J.G."/>
        </authorList>
    </citation>
    <scope>NUCLEOTIDE SEQUENCE [LARGE SCALE GENOMIC DNA]</scope>
    <source>
        <strain evidence="3 4">MIT 97-6194</strain>
    </source>
</reference>
<reference evidence="3 4" key="1">
    <citation type="journal article" date="2014" name="Genome Announc.">
        <title>Draft genome sequences of eight enterohepatic helicobacter species isolated from both laboratory and wild rodents.</title>
        <authorList>
            <person name="Sheh A."/>
            <person name="Shen Z."/>
            <person name="Fox J.G."/>
        </authorList>
    </citation>
    <scope>NUCLEOTIDE SEQUENCE [LARGE SCALE GENOMIC DNA]</scope>
    <source>
        <strain evidence="3 4">MIT 97-6194</strain>
    </source>
</reference>